<dbReference type="EMBL" id="KZ502094">
    <property type="protein sequence ID" value="PKU83588.1"/>
    <property type="molecule type" value="Genomic_DNA"/>
</dbReference>
<dbReference type="AlphaFoldDB" id="A0A2I0X6N3"/>
<dbReference type="SUPFAM" id="SSF56672">
    <property type="entry name" value="DNA/RNA polymerases"/>
    <property type="match status" value="1"/>
</dbReference>
<dbReference type="InterPro" id="IPR043502">
    <property type="entry name" value="DNA/RNA_pol_sf"/>
</dbReference>
<proteinExistence type="predicted"/>
<evidence type="ECO:0000313" key="2">
    <source>
        <dbReference type="Proteomes" id="UP000233837"/>
    </source>
</evidence>
<gene>
    <name evidence="1" type="ORF">MA16_Dca008275</name>
</gene>
<sequence length="78" mass="8918">MSGLHAEVAVHKLGVRHDAIPVKQAHRRMHLEIEQQVISEVKKLAEAGFTREEQYPSWVASLLPVGKKKRSNLDLRRL</sequence>
<name>A0A2I0X6N3_9ASPA</name>
<reference evidence="1 2" key="1">
    <citation type="journal article" date="2016" name="Sci. Rep.">
        <title>The Dendrobium catenatum Lindl. genome sequence provides insights into polysaccharide synthase, floral development and adaptive evolution.</title>
        <authorList>
            <person name="Zhang G.Q."/>
            <person name="Xu Q."/>
            <person name="Bian C."/>
            <person name="Tsai W.C."/>
            <person name="Yeh C.M."/>
            <person name="Liu K.W."/>
            <person name="Yoshida K."/>
            <person name="Zhang L.S."/>
            <person name="Chang S.B."/>
            <person name="Chen F."/>
            <person name="Shi Y."/>
            <person name="Su Y.Y."/>
            <person name="Zhang Y.Q."/>
            <person name="Chen L.J."/>
            <person name="Yin Y."/>
            <person name="Lin M."/>
            <person name="Huang H."/>
            <person name="Deng H."/>
            <person name="Wang Z.W."/>
            <person name="Zhu S.L."/>
            <person name="Zhao X."/>
            <person name="Deng C."/>
            <person name="Niu S.C."/>
            <person name="Huang J."/>
            <person name="Wang M."/>
            <person name="Liu G.H."/>
            <person name="Yang H.J."/>
            <person name="Xiao X.J."/>
            <person name="Hsiao Y.Y."/>
            <person name="Wu W.L."/>
            <person name="Chen Y.Y."/>
            <person name="Mitsuda N."/>
            <person name="Ohme-Takagi M."/>
            <person name="Luo Y.B."/>
            <person name="Van de Peer Y."/>
            <person name="Liu Z.J."/>
        </authorList>
    </citation>
    <scope>NUCLEOTIDE SEQUENCE [LARGE SCALE GENOMIC DNA]</scope>
    <source>
        <tissue evidence="1">The whole plant</tissue>
    </source>
</reference>
<dbReference type="Gene3D" id="3.10.10.10">
    <property type="entry name" value="HIV Type 1 Reverse Transcriptase, subunit A, domain 1"/>
    <property type="match status" value="1"/>
</dbReference>
<organism evidence="1 2">
    <name type="scientific">Dendrobium catenatum</name>
    <dbReference type="NCBI Taxonomy" id="906689"/>
    <lineage>
        <taxon>Eukaryota</taxon>
        <taxon>Viridiplantae</taxon>
        <taxon>Streptophyta</taxon>
        <taxon>Embryophyta</taxon>
        <taxon>Tracheophyta</taxon>
        <taxon>Spermatophyta</taxon>
        <taxon>Magnoliopsida</taxon>
        <taxon>Liliopsida</taxon>
        <taxon>Asparagales</taxon>
        <taxon>Orchidaceae</taxon>
        <taxon>Epidendroideae</taxon>
        <taxon>Malaxideae</taxon>
        <taxon>Dendrobiinae</taxon>
        <taxon>Dendrobium</taxon>
    </lineage>
</organism>
<reference evidence="1 2" key="2">
    <citation type="journal article" date="2017" name="Nature">
        <title>The Apostasia genome and the evolution of orchids.</title>
        <authorList>
            <person name="Zhang G.Q."/>
            <person name="Liu K.W."/>
            <person name="Li Z."/>
            <person name="Lohaus R."/>
            <person name="Hsiao Y.Y."/>
            <person name="Niu S.C."/>
            <person name="Wang J.Y."/>
            <person name="Lin Y.C."/>
            <person name="Xu Q."/>
            <person name="Chen L.J."/>
            <person name="Yoshida K."/>
            <person name="Fujiwara S."/>
            <person name="Wang Z.W."/>
            <person name="Zhang Y.Q."/>
            <person name="Mitsuda N."/>
            <person name="Wang M."/>
            <person name="Liu G.H."/>
            <person name="Pecoraro L."/>
            <person name="Huang H.X."/>
            <person name="Xiao X.J."/>
            <person name="Lin M."/>
            <person name="Wu X.Y."/>
            <person name="Wu W.L."/>
            <person name="Chen Y.Y."/>
            <person name="Chang S.B."/>
            <person name="Sakamoto S."/>
            <person name="Ohme-Takagi M."/>
            <person name="Yagi M."/>
            <person name="Zeng S.J."/>
            <person name="Shen C.Y."/>
            <person name="Yeh C.M."/>
            <person name="Luo Y.B."/>
            <person name="Tsai W.C."/>
            <person name="Van de Peer Y."/>
            <person name="Liu Z.J."/>
        </authorList>
    </citation>
    <scope>NUCLEOTIDE SEQUENCE [LARGE SCALE GENOMIC DNA]</scope>
    <source>
        <tissue evidence="1">The whole plant</tissue>
    </source>
</reference>
<protein>
    <submittedName>
        <fullName evidence="1">Uncharacterized protein</fullName>
    </submittedName>
</protein>
<evidence type="ECO:0000313" key="1">
    <source>
        <dbReference type="EMBL" id="PKU83588.1"/>
    </source>
</evidence>
<keyword evidence="2" id="KW-1185">Reference proteome</keyword>
<accession>A0A2I0X6N3</accession>
<dbReference type="Proteomes" id="UP000233837">
    <property type="component" value="Unassembled WGS sequence"/>
</dbReference>